<reference evidence="3" key="1">
    <citation type="journal article" date="2015" name="Nat. Genet.">
        <title>The genome and transcriptome of the zoonotic hookworm Ancylostoma ceylanicum identify infection-specific gene families.</title>
        <authorList>
            <person name="Schwarz E.M."/>
            <person name="Hu Y."/>
            <person name="Antoshechkin I."/>
            <person name="Miller M.M."/>
            <person name="Sternberg P.W."/>
            <person name="Aroian R.V."/>
        </authorList>
    </citation>
    <scope>NUCLEOTIDE SEQUENCE</scope>
    <source>
        <strain evidence="3">HY135</strain>
    </source>
</reference>
<evidence type="ECO:0000259" key="1">
    <source>
        <dbReference type="Pfam" id="PF13358"/>
    </source>
</evidence>
<evidence type="ECO:0000313" key="3">
    <source>
        <dbReference type="Proteomes" id="UP000024635"/>
    </source>
</evidence>
<dbReference type="InterPro" id="IPR036397">
    <property type="entry name" value="RNaseH_sf"/>
</dbReference>
<gene>
    <name evidence="2" type="primary">Acey_s0396.g668</name>
    <name evidence="2" type="ORF">Y032_0396g668</name>
</gene>
<evidence type="ECO:0000313" key="2">
    <source>
        <dbReference type="EMBL" id="EYB80934.1"/>
    </source>
</evidence>
<dbReference type="Proteomes" id="UP000024635">
    <property type="component" value="Unassembled WGS sequence"/>
</dbReference>
<feature type="domain" description="Tc1-like transposase DDE" evidence="1">
    <location>
        <begin position="16"/>
        <end position="110"/>
    </location>
</feature>
<organism evidence="2 3">
    <name type="scientific">Ancylostoma ceylanicum</name>
    <dbReference type="NCBI Taxonomy" id="53326"/>
    <lineage>
        <taxon>Eukaryota</taxon>
        <taxon>Metazoa</taxon>
        <taxon>Ecdysozoa</taxon>
        <taxon>Nematoda</taxon>
        <taxon>Chromadorea</taxon>
        <taxon>Rhabditida</taxon>
        <taxon>Rhabditina</taxon>
        <taxon>Rhabditomorpha</taxon>
        <taxon>Strongyloidea</taxon>
        <taxon>Ancylostomatidae</taxon>
        <taxon>Ancylostomatinae</taxon>
        <taxon>Ancylostoma</taxon>
    </lineage>
</organism>
<dbReference type="PANTHER" id="PTHR47326">
    <property type="entry name" value="TRANSPOSABLE ELEMENT TC3 TRANSPOSASE-LIKE PROTEIN"/>
    <property type="match status" value="1"/>
</dbReference>
<comment type="caution">
    <text evidence="2">The sequence shown here is derived from an EMBL/GenBank/DDBJ whole genome shotgun (WGS) entry which is preliminary data.</text>
</comment>
<dbReference type="InterPro" id="IPR038717">
    <property type="entry name" value="Tc1-like_DDE_dom"/>
</dbReference>
<dbReference type="GO" id="GO:0003676">
    <property type="term" value="F:nucleic acid binding"/>
    <property type="evidence" value="ECO:0007669"/>
    <property type="project" value="InterPro"/>
</dbReference>
<dbReference type="STRING" id="53326.A0A016RSH5"/>
<protein>
    <recommendedName>
        <fullName evidence="1">Tc1-like transposase DDE domain-containing protein</fullName>
    </recommendedName>
</protein>
<dbReference type="AlphaFoldDB" id="A0A016RSH5"/>
<proteinExistence type="predicted"/>
<dbReference type="EMBL" id="JARK01001732">
    <property type="protein sequence ID" value="EYB80934.1"/>
    <property type="molecule type" value="Genomic_DNA"/>
</dbReference>
<dbReference type="Gene3D" id="3.30.420.10">
    <property type="entry name" value="Ribonuclease H-like superfamily/Ribonuclease H"/>
    <property type="match status" value="1"/>
</dbReference>
<name>A0A016RSH5_9BILA</name>
<accession>A0A016RSH5</accession>
<dbReference type="OrthoDB" id="106945at2759"/>
<keyword evidence="3" id="KW-1185">Reference proteome</keyword>
<dbReference type="Pfam" id="PF13358">
    <property type="entry name" value="DDE_3"/>
    <property type="match status" value="1"/>
</dbReference>
<sequence length="149" mass="16979">MVWGAFSSGCKLDLAIVSCEIDSEEYQATLRHHQLPFLNGRRRSSYVFQQDNAAVHVSHSTMTWLRSNNIQVLHWPACSPDLNPIGNLWEIQVRKVYANNWQFNNVEDLKRAILQAWEDINPSTLVNLAASMPRCLLQVAMNHGGAIDY</sequence>
<dbReference type="PANTHER" id="PTHR47326:SF1">
    <property type="entry name" value="HTH PSQ-TYPE DOMAIN-CONTAINING PROTEIN"/>
    <property type="match status" value="1"/>
</dbReference>